<feature type="domain" description="Quinate/shikimate 5-dehydrogenase/glutamyl-tRNA reductase" evidence="4">
    <location>
        <begin position="606"/>
        <end position="652"/>
    </location>
</feature>
<evidence type="ECO:0000313" key="6">
    <source>
        <dbReference type="EMBL" id="GAB1318845.1"/>
    </source>
</evidence>
<sequence>MAPPRNERVFEPNASIVLVGCRGAGKRTLGFMGALHLRRRLVTEDHYFEKLTGLTRGQYLARHGKEHFGRHNIDVFKHMLDSNRTGCIIECGMSSLSDEAQYALREYSRTHPVVYIHREREQISRLLDPTDARQLLQADGKHRSCSNLEYFNLYDPSTHSSPQASGVPPSGTSTPVNGRHPGPSKLLCAREDFVRFLDIITGRGATRAWLESPFSVAAIPPEFRSYSYALRLRLSYLMDMDLEWEDFEARGDCVELIIDHWPEDLLNVIAKQVALIRRKLGMPIIYHVEEDPRGERRRPLDEKNAMDAELLELGLRLGVDYISLDLQRDEALINRVLRHRGRSKVIGNFWYMGFGALPWQDPRQIENYQRAQALGCDVVRMVRFCANDSPAEVLEAFKAQLQQALPDPKPPLVAYDFSVLGARTPLQTRILGPVKHPDMENERDHLATVSTCCHSFELLFRQFLLDPLQYYVLGSNVSYSLSPAMHSAAYDFSAMPHTFQAVACSTLDSLNQICSCDSFGGACLTAPFKVAIMPHLKVKSHHAEAIGAVNVLLPLRGKTTAILDHANSRNKAGPVREFFGDNTDWSSILTCLRRAISPRNFVQPSRTTGLVIGAGGMARAAIYALYQLGCRNIFVYNRTVENAEAVAGYFNQWAAAAANQQGSMGGGGGGGGGNGNGNGNGNTNANVNGNGNGSPVNGVAAVGGSREICRVLRSLSDPWPRQYQFPTMVISCVPATSVDGNPPADFVMPLDWLRSPTGGVVVELAYEPLVTPLVAQMRAVTDTMSPSWVVVDGLEVVAEMAIEAFELMTGRMAPKRLMKEVCRKTWEGQQGGMEV</sequence>
<organism evidence="6 7">
    <name type="scientific">Madurella fahalii</name>
    <dbReference type="NCBI Taxonomy" id="1157608"/>
    <lineage>
        <taxon>Eukaryota</taxon>
        <taxon>Fungi</taxon>
        <taxon>Dikarya</taxon>
        <taxon>Ascomycota</taxon>
        <taxon>Pezizomycotina</taxon>
        <taxon>Sordariomycetes</taxon>
        <taxon>Sordariomycetidae</taxon>
        <taxon>Sordariales</taxon>
        <taxon>Sordariales incertae sedis</taxon>
        <taxon>Madurella</taxon>
    </lineage>
</organism>
<dbReference type="SUPFAM" id="SSF51569">
    <property type="entry name" value="Aldolase"/>
    <property type="match status" value="1"/>
</dbReference>
<dbReference type="SUPFAM" id="SSF51735">
    <property type="entry name" value="NAD(P)-binding Rossmann-fold domains"/>
    <property type="match status" value="1"/>
</dbReference>
<feature type="compositionally biased region" description="Gly residues" evidence="3">
    <location>
        <begin position="668"/>
        <end position="680"/>
    </location>
</feature>
<comment type="similarity">
    <text evidence="1">In the 2nd section; belongs to the type-I 3-dehydroquinase family.</text>
</comment>
<accession>A0ABQ0GM62</accession>
<dbReference type="Gene3D" id="3.40.50.720">
    <property type="entry name" value="NAD(P)-binding Rossmann-like Domain"/>
    <property type="match status" value="1"/>
</dbReference>
<dbReference type="Pfam" id="PF08501">
    <property type="entry name" value="Shikimate_dh_N"/>
    <property type="match status" value="1"/>
</dbReference>
<dbReference type="InterPro" id="IPR013708">
    <property type="entry name" value="Shikimate_DH-bd_N"/>
</dbReference>
<dbReference type="Pfam" id="PF01202">
    <property type="entry name" value="SKI"/>
    <property type="match status" value="1"/>
</dbReference>
<proteinExistence type="inferred from homology"/>
<dbReference type="SUPFAM" id="SSF53223">
    <property type="entry name" value="Aminoacid dehydrogenase-like, N-terminal domain"/>
    <property type="match status" value="1"/>
</dbReference>
<evidence type="ECO:0000256" key="2">
    <source>
        <dbReference type="ARBA" id="ARBA00009349"/>
    </source>
</evidence>
<keyword evidence="7" id="KW-1185">Reference proteome</keyword>
<dbReference type="PANTHER" id="PTHR21090">
    <property type="entry name" value="AROM/DEHYDROQUINATE SYNTHASE"/>
    <property type="match status" value="1"/>
</dbReference>
<dbReference type="InterPro" id="IPR027417">
    <property type="entry name" value="P-loop_NTPase"/>
</dbReference>
<feature type="region of interest" description="Disordered" evidence="3">
    <location>
        <begin position="159"/>
        <end position="181"/>
    </location>
</feature>
<dbReference type="RefSeq" id="XP_070920575.1">
    <property type="nucleotide sequence ID" value="XM_071064474.1"/>
</dbReference>
<dbReference type="InterPro" id="IPR031322">
    <property type="entry name" value="Shikimate/glucono_kinase"/>
</dbReference>
<evidence type="ECO:0000256" key="3">
    <source>
        <dbReference type="SAM" id="MobiDB-lite"/>
    </source>
</evidence>
<dbReference type="Pfam" id="PF01487">
    <property type="entry name" value="DHquinase_I"/>
    <property type="match status" value="1"/>
</dbReference>
<comment type="caution">
    <text evidence="6">The sequence shown here is derived from an EMBL/GenBank/DDBJ whole genome shotgun (WGS) entry which is preliminary data.</text>
</comment>
<protein>
    <submittedName>
        <fullName evidence="6">Quinate repressor protein</fullName>
    </submittedName>
</protein>
<feature type="region of interest" description="Disordered" evidence="3">
    <location>
        <begin position="668"/>
        <end position="692"/>
    </location>
</feature>
<feature type="compositionally biased region" description="Polar residues" evidence="3">
    <location>
        <begin position="159"/>
        <end position="176"/>
    </location>
</feature>
<evidence type="ECO:0000256" key="1">
    <source>
        <dbReference type="ARBA" id="ARBA00006477"/>
    </source>
</evidence>
<dbReference type="GeneID" id="98179797"/>
<dbReference type="SUPFAM" id="SSF52540">
    <property type="entry name" value="P-loop containing nucleoside triphosphate hydrolases"/>
    <property type="match status" value="1"/>
</dbReference>
<dbReference type="InterPro" id="IPR046346">
    <property type="entry name" value="Aminoacid_DH-like_N_sf"/>
</dbReference>
<dbReference type="Gene3D" id="3.20.20.70">
    <property type="entry name" value="Aldolase class I"/>
    <property type="match status" value="1"/>
</dbReference>
<dbReference type="PANTHER" id="PTHR21090:SF17">
    <property type="entry name" value="QUINATE REPRESSOR PROTEIN"/>
    <property type="match status" value="1"/>
</dbReference>
<feature type="compositionally biased region" description="Low complexity" evidence="3">
    <location>
        <begin position="681"/>
        <end position="692"/>
    </location>
</feature>
<dbReference type="InterPro" id="IPR013785">
    <property type="entry name" value="Aldolase_TIM"/>
</dbReference>
<evidence type="ECO:0000259" key="5">
    <source>
        <dbReference type="Pfam" id="PF08501"/>
    </source>
</evidence>
<dbReference type="Proteomes" id="UP001628179">
    <property type="component" value="Unassembled WGS sequence"/>
</dbReference>
<feature type="domain" description="Shikimate dehydrogenase substrate binding N-terminal" evidence="5">
    <location>
        <begin position="472"/>
        <end position="552"/>
    </location>
</feature>
<dbReference type="InterPro" id="IPR006151">
    <property type="entry name" value="Shikm_DH/Glu-tRNA_Rdtase"/>
</dbReference>
<dbReference type="InterPro" id="IPR001381">
    <property type="entry name" value="DHquinase_I"/>
</dbReference>
<gene>
    <name evidence="6" type="ORF">MFIFM68171_09055</name>
</gene>
<dbReference type="Gene3D" id="3.40.50.300">
    <property type="entry name" value="P-loop containing nucleotide triphosphate hydrolases"/>
    <property type="match status" value="1"/>
</dbReference>
<reference evidence="6 7" key="1">
    <citation type="submission" date="2024-09" db="EMBL/GenBank/DDBJ databases">
        <title>Itraconazole resistance in Madurella fahalii resulting from another homologue of gene encoding cytochrome P450 14-alpha sterol demethylase (CYP51).</title>
        <authorList>
            <person name="Yoshioka I."/>
            <person name="Fahal A.H."/>
            <person name="Kaneko S."/>
            <person name="Yaguchi T."/>
        </authorList>
    </citation>
    <scope>NUCLEOTIDE SEQUENCE [LARGE SCALE GENOMIC DNA]</scope>
    <source>
        <strain evidence="6 7">IFM 68171</strain>
    </source>
</reference>
<comment type="similarity">
    <text evidence="2">In the N-terminal section; belongs to the shikimate kinase family.</text>
</comment>
<dbReference type="Gene3D" id="3.40.50.10860">
    <property type="entry name" value="Leucine Dehydrogenase, chain A, domain 1"/>
    <property type="match status" value="1"/>
</dbReference>
<dbReference type="CDD" id="cd01065">
    <property type="entry name" value="NAD_bind_Shikimate_DH"/>
    <property type="match status" value="1"/>
</dbReference>
<name>A0ABQ0GM62_9PEZI</name>
<dbReference type="EMBL" id="BAAFSV010000005">
    <property type="protein sequence ID" value="GAB1318845.1"/>
    <property type="molecule type" value="Genomic_DNA"/>
</dbReference>
<dbReference type="InterPro" id="IPR036291">
    <property type="entry name" value="NAD(P)-bd_dom_sf"/>
</dbReference>
<evidence type="ECO:0000313" key="7">
    <source>
        <dbReference type="Proteomes" id="UP001628179"/>
    </source>
</evidence>
<evidence type="ECO:0000259" key="4">
    <source>
        <dbReference type="Pfam" id="PF01488"/>
    </source>
</evidence>
<dbReference type="Pfam" id="PF01488">
    <property type="entry name" value="Shikimate_DH"/>
    <property type="match status" value="1"/>
</dbReference>